<keyword evidence="1" id="KW-1133">Transmembrane helix</keyword>
<reference evidence="3" key="1">
    <citation type="journal article" date="2019" name="Int. J. Syst. Evol. Microbiol.">
        <title>The Global Catalogue of Microorganisms (GCM) 10K type strain sequencing project: providing services to taxonomists for standard genome sequencing and annotation.</title>
        <authorList>
            <consortium name="The Broad Institute Genomics Platform"/>
            <consortium name="The Broad Institute Genome Sequencing Center for Infectious Disease"/>
            <person name="Wu L."/>
            <person name="Ma J."/>
        </authorList>
    </citation>
    <scope>NUCLEOTIDE SEQUENCE [LARGE SCALE GENOMIC DNA]</scope>
    <source>
        <strain evidence="3">CCUG 66188</strain>
    </source>
</reference>
<dbReference type="EMBL" id="JBHSWG010000001">
    <property type="protein sequence ID" value="MFC6759636.1"/>
    <property type="molecule type" value="Genomic_DNA"/>
</dbReference>
<name>A0ABW2B1Z8_9RHOB</name>
<organism evidence="2 3">
    <name type="scientific">Sulfitobacter porphyrae</name>
    <dbReference type="NCBI Taxonomy" id="1246864"/>
    <lineage>
        <taxon>Bacteria</taxon>
        <taxon>Pseudomonadati</taxon>
        <taxon>Pseudomonadota</taxon>
        <taxon>Alphaproteobacteria</taxon>
        <taxon>Rhodobacterales</taxon>
        <taxon>Roseobacteraceae</taxon>
        <taxon>Sulfitobacter</taxon>
    </lineage>
</organism>
<dbReference type="Proteomes" id="UP001596353">
    <property type="component" value="Unassembled WGS sequence"/>
</dbReference>
<sequence length="104" mass="11391">MFSPPGPLLATLVLLVLSTAIGIRPVVKLIQVYEARHELRPGSAGRIRSLAGWAVIAFWLMATWFFATIIGDWHVTGDLAGAIDRSWLRLRILLEIAAALGDND</sequence>
<feature type="transmembrane region" description="Helical" evidence="1">
    <location>
        <begin position="50"/>
        <end position="70"/>
    </location>
</feature>
<evidence type="ECO:0000313" key="2">
    <source>
        <dbReference type="EMBL" id="MFC6759636.1"/>
    </source>
</evidence>
<proteinExistence type="predicted"/>
<keyword evidence="1" id="KW-0812">Transmembrane</keyword>
<evidence type="ECO:0000256" key="1">
    <source>
        <dbReference type="SAM" id="Phobius"/>
    </source>
</evidence>
<protein>
    <submittedName>
        <fullName evidence="2">Uncharacterized protein</fullName>
    </submittedName>
</protein>
<gene>
    <name evidence="2" type="ORF">ACFQFQ_09285</name>
</gene>
<keyword evidence="3" id="KW-1185">Reference proteome</keyword>
<accession>A0ABW2B1Z8</accession>
<comment type="caution">
    <text evidence="2">The sequence shown here is derived from an EMBL/GenBank/DDBJ whole genome shotgun (WGS) entry which is preliminary data.</text>
</comment>
<evidence type="ECO:0000313" key="3">
    <source>
        <dbReference type="Proteomes" id="UP001596353"/>
    </source>
</evidence>
<keyword evidence="1" id="KW-0472">Membrane</keyword>